<dbReference type="Proteomes" id="UP000325113">
    <property type="component" value="Unassembled WGS sequence"/>
</dbReference>
<feature type="transmembrane region" description="Helical" evidence="6">
    <location>
        <begin position="255"/>
        <end position="277"/>
    </location>
</feature>
<keyword evidence="4 6" id="KW-0472">Membrane</keyword>
<evidence type="ECO:0000313" key="11">
    <source>
        <dbReference type="Proteomes" id="UP000325113"/>
    </source>
</evidence>
<protein>
    <recommendedName>
        <fullName evidence="7">Wntless-like transmembrane domain-containing protein</fullName>
    </recommendedName>
</protein>
<feature type="transmembrane region" description="Helical" evidence="6">
    <location>
        <begin position="439"/>
        <end position="460"/>
    </location>
</feature>
<gene>
    <name evidence="9" type="ORF">FNF27_03993</name>
    <name evidence="8" type="ORF">FNF31_02718</name>
</gene>
<evidence type="ECO:0000313" key="10">
    <source>
        <dbReference type="Proteomes" id="UP000322899"/>
    </source>
</evidence>
<dbReference type="PANTHER" id="PTHR31918:SF1">
    <property type="entry name" value="TRANSMEMBRANE PROTEIN 181"/>
    <property type="match status" value="1"/>
</dbReference>
<feature type="transmembrane region" description="Helical" evidence="6">
    <location>
        <begin position="219"/>
        <end position="243"/>
    </location>
</feature>
<dbReference type="OrthoDB" id="28186at2759"/>
<evidence type="ECO:0000256" key="6">
    <source>
        <dbReference type="SAM" id="Phobius"/>
    </source>
</evidence>
<comment type="caution">
    <text evidence="9">The sequence shown here is derived from an EMBL/GenBank/DDBJ whole genome shotgun (WGS) entry which is preliminary data.</text>
</comment>
<accession>A0A5A8EBJ5</accession>
<dbReference type="Pfam" id="PF06664">
    <property type="entry name" value="WLS-like_TM"/>
    <property type="match status" value="1"/>
</dbReference>
<dbReference type="Proteomes" id="UP000322899">
    <property type="component" value="Unassembled WGS sequence"/>
</dbReference>
<evidence type="ECO:0000259" key="7">
    <source>
        <dbReference type="Pfam" id="PF06664"/>
    </source>
</evidence>
<dbReference type="InterPro" id="IPR040416">
    <property type="entry name" value="TMEM181"/>
</dbReference>
<dbReference type="AlphaFoldDB" id="A0A5A8EBJ5"/>
<dbReference type="InterPro" id="IPR047843">
    <property type="entry name" value="WLS-like_TM"/>
</dbReference>
<evidence type="ECO:0000256" key="2">
    <source>
        <dbReference type="ARBA" id="ARBA00022692"/>
    </source>
</evidence>
<reference evidence="10 11" key="1">
    <citation type="submission" date="2019-07" db="EMBL/GenBank/DDBJ databases">
        <title>Genomes of Cafeteria roenbergensis.</title>
        <authorList>
            <person name="Fischer M.G."/>
            <person name="Hackl T."/>
            <person name="Roman M."/>
        </authorList>
    </citation>
    <scope>NUCLEOTIDE SEQUENCE [LARGE SCALE GENOMIC DNA]</scope>
    <source>
        <strain evidence="8 11">Cflag</strain>
        <strain evidence="9 10">E4-10P</strain>
    </source>
</reference>
<feature type="transmembrane region" description="Helical" evidence="6">
    <location>
        <begin position="289"/>
        <end position="313"/>
    </location>
</feature>
<evidence type="ECO:0000313" key="9">
    <source>
        <dbReference type="EMBL" id="KAA0174618.1"/>
    </source>
</evidence>
<organism evidence="9 10">
    <name type="scientific">Cafeteria roenbergensis</name>
    <name type="common">Marine flagellate</name>
    <dbReference type="NCBI Taxonomy" id="33653"/>
    <lineage>
        <taxon>Eukaryota</taxon>
        <taxon>Sar</taxon>
        <taxon>Stramenopiles</taxon>
        <taxon>Bigyra</taxon>
        <taxon>Opalozoa</taxon>
        <taxon>Bicosoecida</taxon>
        <taxon>Cafeteriaceae</taxon>
        <taxon>Cafeteria</taxon>
    </lineage>
</organism>
<dbReference type="GO" id="GO:0015643">
    <property type="term" value="F:toxic substance binding"/>
    <property type="evidence" value="ECO:0007669"/>
    <property type="project" value="InterPro"/>
</dbReference>
<feature type="transmembrane region" description="Helical" evidence="6">
    <location>
        <begin position="408"/>
        <end position="427"/>
    </location>
</feature>
<dbReference type="PANTHER" id="PTHR31918">
    <property type="entry name" value="TRANSMEMBRANE PROTEIN 181"/>
    <property type="match status" value="1"/>
</dbReference>
<feature type="region of interest" description="Disordered" evidence="5">
    <location>
        <begin position="511"/>
        <end position="559"/>
    </location>
</feature>
<feature type="transmembrane region" description="Helical" evidence="6">
    <location>
        <begin position="33"/>
        <end position="54"/>
    </location>
</feature>
<keyword evidence="2 6" id="KW-0812">Transmembrane</keyword>
<name>A0A5A8EBJ5_CAFRO</name>
<keyword evidence="3 6" id="KW-1133">Transmembrane helix</keyword>
<evidence type="ECO:0000256" key="1">
    <source>
        <dbReference type="ARBA" id="ARBA00004141"/>
    </source>
</evidence>
<dbReference type="EMBL" id="VLTM01000020">
    <property type="protein sequence ID" value="KAA0163863.1"/>
    <property type="molecule type" value="Genomic_DNA"/>
</dbReference>
<feature type="transmembrane region" description="Helical" evidence="6">
    <location>
        <begin position="334"/>
        <end position="353"/>
    </location>
</feature>
<proteinExistence type="predicted"/>
<evidence type="ECO:0000256" key="3">
    <source>
        <dbReference type="ARBA" id="ARBA00022989"/>
    </source>
</evidence>
<feature type="transmembrane region" description="Helical" evidence="6">
    <location>
        <begin position="373"/>
        <end position="396"/>
    </location>
</feature>
<evidence type="ECO:0000256" key="5">
    <source>
        <dbReference type="SAM" id="MobiDB-lite"/>
    </source>
</evidence>
<dbReference type="EMBL" id="VLTO01000021">
    <property type="protein sequence ID" value="KAA0174618.1"/>
    <property type="molecule type" value="Genomic_DNA"/>
</dbReference>
<feature type="compositionally biased region" description="Low complexity" evidence="5">
    <location>
        <begin position="511"/>
        <end position="534"/>
    </location>
</feature>
<evidence type="ECO:0000256" key="4">
    <source>
        <dbReference type="ARBA" id="ARBA00023136"/>
    </source>
</evidence>
<feature type="domain" description="Wntless-like transmembrane" evidence="7">
    <location>
        <begin position="212"/>
        <end position="461"/>
    </location>
</feature>
<evidence type="ECO:0000313" key="8">
    <source>
        <dbReference type="EMBL" id="KAA0163863.1"/>
    </source>
</evidence>
<comment type="subcellular location">
    <subcellularLocation>
        <location evidence="1">Membrane</location>
        <topology evidence="1">Multi-pass membrane protein</topology>
    </subcellularLocation>
</comment>
<sequence length="559" mass="59586">MSATDDTTSRGATIQRNARALPVRVDGMTSCQLWTTFGVFVGALILTIVGASFAPPLIASQALTPQSTLPCAGANCSSVSFSHSLGGLSPLNQFVMFTMNIRKPSKLADGTPDPLRQFAVSFMQEFTLSVSGSNTGQVQAAAVVADETRLRAVTCPANSDWCSTVVLFTESYIRYEQYELTAVLRNPLSAFDHVGGLPQELQVRVDATMVNESSSQAELGIRFFCFTISAIFAIGFVVAMCRAKRERAQWSLEQRWAVALLVGAALFCNPLILAAVYSPRAEWSVVNTILTVTFVFALLTFWLVYMHVVVMAAARRFGSSSPLQLTAGFYLPKLVFMTLFYTVTVLSAVSVVFRLQTDPAFSVWDDAPYPAFALALGALVASVYLVWLGVYAAFAVRAACQRALSKQFLLFLATTATALVAVMASYFAGSLSARPTDTVTTFTLFATANLYVWVLAFSHLPGFEPRGGGRFTDAARVERRSTNQAVGAGSDSAGILGETLDATEAEQLELELTSGAASAPRASASKPPASAAFAVGSDDEDDEDATARGRSGAGGSPVV</sequence>
<dbReference type="GO" id="GO:0016020">
    <property type="term" value="C:membrane"/>
    <property type="evidence" value="ECO:0007669"/>
    <property type="project" value="UniProtKB-SubCell"/>
</dbReference>